<name>A0ABD2MTK4_9CUCU</name>
<keyword evidence="2" id="KW-1185">Reference proteome</keyword>
<gene>
    <name evidence="1" type="ORF">HHI36_008789</name>
</gene>
<organism evidence="1 2">
    <name type="scientific">Cryptolaemus montrouzieri</name>
    <dbReference type="NCBI Taxonomy" id="559131"/>
    <lineage>
        <taxon>Eukaryota</taxon>
        <taxon>Metazoa</taxon>
        <taxon>Ecdysozoa</taxon>
        <taxon>Arthropoda</taxon>
        <taxon>Hexapoda</taxon>
        <taxon>Insecta</taxon>
        <taxon>Pterygota</taxon>
        <taxon>Neoptera</taxon>
        <taxon>Endopterygota</taxon>
        <taxon>Coleoptera</taxon>
        <taxon>Polyphaga</taxon>
        <taxon>Cucujiformia</taxon>
        <taxon>Coccinelloidea</taxon>
        <taxon>Coccinellidae</taxon>
        <taxon>Scymninae</taxon>
        <taxon>Scymnini</taxon>
        <taxon>Cryptolaemus</taxon>
    </lineage>
</organism>
<accession>A0ABD2MTK4</accession>
<reference evidence="1 2" key="1">
    <citation type="journal article" date="2021" name="BMC Biol.">
        <title>Horizontally acquired antibacterial genes associated with adaptive radiation of ladybird beetles.</title>
        <authorList>
            <person name="Li H.S."/>
            <person name="Tang X.F."/>
            <person name="Huang Y.H."/>
            <person name="Xu Z.Y."/>
            <person name="Chen M.L."/>
            <person name="Du X.Y."/>
            <person name="Qiu B.Y."/>
            <person name="Chen P.T."/>
            <person name="Zhang W."/>
            <person name="Slipinski A."/>
            <person name="Escalona H.E."/>
            <person name="Waterhouse R.M."/>
            <person name="Zwick A."/>
            <person name="Pang H."/>
        </authorList>
    </citation>
    <scope>NUCLEOTIDE SEQUENCE [LARGE SCALE GENOMIC DNA]</scope>
    <source>
        <strain evidence="1">SYSU2018</strain>
    </source>
</reference>
<proteinExistence type="predicted"/>
<sequence length="205" mass="24150">MIINIFCNIDTSLLSHRVVPSSLFDHYLQLVCQRQKCVPEVCRESVTLKRRFKDPFNIAKFRHSLSEVNWPDLMVGANVDEDFKIFLDICIEFVEKSFPLEPYRNRKYDDKSKPWLTADIVQRNALLRDLDKVRNENNDHSITESYKRMLAPHEENVRKAKENYNSEHISGSSNQNKAAYKIINNEFNLKSESKYPTNFTDDENK</sequence>
<evidence type="ECO:0000313" key="2">
    <source>
        <dbReference type="Proteomes" id="UP001516400"/>
    </source>
</evidence>
<dbReference type="EMBL" id="JABFTP020000021">
    <property type="protein sequence ID" value="KAL3269729.1"/>
    <property type="molecule type" value="Genomic_DNA"/>
</dbReference>
<dbReference type="AlphaFoldDB" id="A0ABD2MTK4"/>
<comment type="caution">
    <text evidence="1">The sequence shown here is derived from an EMBL/GenBank/DDBJ whole genome shotgun (WGS) entry which is preliminary data.</text>
</comment>
<evidence type="ECO:0000313" key="1">
    <source>
        <dbReference type="EMBL" id="KAL3269729.1"/>
    </source>
</evidence>
<protein>
    <submittedName>
        <fullName evidence="1">Uncharacterized protein</fullName>
    </submittedName>
</protein>
<dbReference type="Proteomes" id="UP001516400">
    <property type="component" value="Unassembled WGS sequence"/>
</dbReference>